<accession>A0A1L7XM42</accession>
<dbReference type="SMART" id="SM01117">
    <property type="entry name" value="Cyt-b5"/>
    <property type="match status" value="1"/>
</dbReference>
<organism evidence="4 5">
    <name type="scientific">Phialocephala subalpina</name>
    <dbReference type="NCBI Taxonomy" id="576137"/>
    <lineage>
        <taxon>Eukaryota</taxon>
        <taxon>Fungi</taxon>
        <taxon>Dikarya</taxon>
        <taxon>Ascomycota</taxon>
        <taxon>Pezizomycotina</taxon>
        <taxon>Leotiomycetes</taxon>
        <taxon>Helotiales</taxon>
        <taxon>Mollisiaceae</taxon>
        <taxon>Phialocephala</taxon>
        <taxon>Phialocephala fortinii species complex</taxon>
    </lineage>
</organism>
<reference evidence="4 5" key="1">
    <citation type="submission" date="2016-03" db="EMBL/GenBank/DDBJ databases">
        <authorList>
            <person name="Ploux O."/>
        </authorList>
    </citation>
    <scope>NUCLEOTIDE SEQUENCE [LARGE SCALE GENOMIC DNA]</scope>
    <source>
        <strain evidence="4 5">UAMH 11012</strain>
    </source>
</reference>
<sequence length="258" mass="28794">MSSYQYAQASKNNMANDLRQRKATAPTDGTTLKERVKKEDAGGNVLLDVARTIVFLVLASSALSYLVTRESFVWGVARPNWTKPDMIKAWINGPQQYTDADLAAYDGTDPEKPILLAINGTIYDVSNGRRHYGPGGSYHFFSGRDASRAFVTSCFTEDGNPDMRGVEEIFIPLDNPEVDALYTKGQLKALKEQERRNAKKEVDKALRHWVDFFAGSPKYPKIGYVKREKGWETKGPAPTLCKGAVERRPTARARPEGK</sequence>
<dbReference type="PANTHER" id="PTHR10281">
    <property type="entry name" value="MEMBRANE-ASSOCIATED PROGESTERONE RECEPTOR COMPONENT-RELATED"/>
    <property type="match status" value="1"/>
</dbReference>
<feature type="region of interest" description="Disordered" evidence="2">
    <location>
        <begin position="235"/>
        <end position="258"/>
    </location>
</feature>
<dbReference type="InterPro" id="IPR050577">
    <property type="entry name" value="MAPR/NEUFC/NENF-like"/>
</dbReference>
<dbReference type="OrthoDB" id="10257697at2759"/>
<dbReference type="InterPro" id="IPR036400">
    <property type="entry name" value="Cyt_B5-like_heme/steroid_sf"/>
</dbReference>
<dbReference type="Proteomes" id="UP000184330">
    <property type="component" value="Unassembled WGS sequence"/>
</dbReference>
<feature type="compositionally biased region" description="Basic and acidic residues" evidence="2">
    <location>
        <begin position="244"/>
        <end position="258"/>
    </location>
</feature>
<dbReference type="GO" id="GO:0016020">
    <property type="term" value="C:membrane"/>
    <property type="evidence" value="ECO:0007669"/>
    <property type="project" value="TreeGrafter"/>
</dbReference>
<dbReference type="PANTHER" id="PTHR10281:SF76">
    <property type="entry name" value="CALCUTTA CUP-RELATED"/>
    <property type="match status" value="1"/>
</dbReference>
<protein>
    <submittedName>
        <fullName evidence="4">Related to DNA damage response protein</fullName>
    </submittedName>
</protein>
<evidence type="ECO:0000313" key="5">
    <source>
        <dbReference type="Proteomes" id="UP000184330"/>
    </source>
</evidence>
<evidence type="ECO:0000313" key="4">
    <source>
        <dbReference type="EMBL" id="CZR66078.1"/>
    </source>
</evidence>
<name>A0A1L7XM42_9HELO</name>
<evidence type="ECO:0000256" key="1">
    <source>
        <dbReference type="ARBA" id="ARBA00038357"/>
    </source>
</evidence>
<gene>
    <name evidence="4" type="ORF">PAC_15979</name>
</gene>
<comment type="similarity">
    <text evidence="1">Belongs to the cytochrome b5 family. MAPR subfamily.</text>
</comment>
<evidence type="ECO:0000259" key="3">
    <source>
        <dbReference type="SMART" id="SM01117"/>
    </source>
</evidence>
<dbReference type="FunFam" id="3.10.120.10:FF:000018">
    <property type="entry name" value="Heme/steroid binding domain protein, putative"/>
    <property type="match status" value="1"/>
</dbReference>
<dbReference type="Gene3D" id="3.10.120.10">
    <property type="entry name" value="Cytochrome b5-like heme/steroid binding domain"/>
    <property type="match status" value="1"/>
</dbReference>
<dbReference type="GO" id="GO:0012505">
    <property type="term" value="C:endomembrane system"/>
    <property type="evidence" value="ECO:0007669"/>
    <property type="project" value="TreeGrafter"/>
</dbReference>
<keyword evidence="5" id="KW-1185">Reference proteome</keyword>
<dbReference type="InterPro" id="IPR001199">
    <property type="entry name" value="Cyt_B5-like_heme/steroid-bd"/>
</dbReference>
<evidence type="ECO:0000256" key="2">
    <source>
        <dbReference type="SAM" id="MobiDB-lite"/>
    </source>
</evidence>
<feature type="domain" description="Cytochrome b5 heme-binding" evidence="3">
    <location>
        <begin position="97"/>
        <end position="179"/>
    </location>
</feature>
<proteinExistence type="inferred from homology"/>
<dbReference type="AlphaFoldDB" id="A0A1L7XM42"/>
<dbReference type="EMBL" id="FJOG01000034">
    <property type="protein sequence ID" value="CZR66078.1"/>
    <property type="molecule type" value="Genomic_DNA"/>
</dbReference>
<dbReference type="SUPFAM" id="SSF55856">
    <property type="entry name" value="Cytochrome b5-like heme/steroid binding domain"/>
    <property type="match status" value="1"/>
</dbReference>
<dbReference type="Pfam" id="PF00173">
    <property type="entry name" value="Cyt-b5"/>
    <property type="match status" value="1"/>
</dbReference>